<evidence type="ECO:0000313" key="3">
    <source>
        <dbReference type="Proteomes" id="UP000561459"/>
    </source>
</evidence>
<dbReference type="GO" id="GO:0006974">
    <property type="term" value="P:DNA damage response"/>
    <property type="evidence" value="ECO:0007669"/>
    <property type="project" value="TreeGrafter"/>
</dbReference>
<dbReference type="Gene3D" id="3.30.70.2970">
    <property type="entry name" value="Protein of unknown function (DUF541), domain 2"/>
    <property type="match status" value="1"/>
</dbReference>
<evidence type="ECO:0008006" key="4">
    <source>
        <dbReference type="Google" id="ProtNLM"/>
    </source>
</evidence>
<name>A0A7W6FYY6_9SPHN</name>
<dbReference type="InterPro" id="IPR007497">
    <property type="entry name" value="SIMPL/DUF541"/>
</dbReference>
<feature type="chain" id="PRO_5031445272" description="SIMPL domain-containing protein" evidence="1">
    <location>
        <begin position="22"/>
        <end position="250"/>
    </location>
</feature>
<accession>A0A7W6FYY6</accession>
<protein>
    <recommendedName>
        <fullName evidence="4">SIMPL domain-containing protein</fullName>
    </recommendedName>
</protein>
<dbReference type="InterPro" id="IPR052022">
    <property type="entry name" value="26kDa_periplasmic_antigen"/>
</dbReference>
<organism evidence="2 3">
    <name type="scientific">Novosphingobium fluoreni</name>
    <dbReference type="NCBI Taxonomy" id="1391222"/>
    <lineage>
        <taxon>Bacteria</taxon>
        <taxon>Pseudomonadati</taxon>
        <taxon>Pseudomonadota</taxon>
        <taxon>Alphaproteobacteria</taxon>
        <taxon>Sphingomonadales</taxon>
        <taxon>Sphingomonadaceae</taxon>
        <taxon>Novosphingobium</taxon>
    </lineage>
</organism>
<dbReference type="AlphaFoldDB" id="A0A7W6FYY6"/>
<dbReference type="Proteomes" id="UP000561459">
    <property type="component" value="Unassembled WGS sequence"/>
</dbReference>
<proteinExistence type="predicted"/>
<comment type="caution">
    <text evidence="2">The sequence shown here is derived from an EMBL/GenBank/DDBJ whole genome shotgun (WGS) entry which is preliminary data.</text>
</comment>
<evidence type="ECO:0000313" key="2">
    <source>
        <dbReference type="EMBL" id="MBB3940964.1"/>
    </source>
</evidence>
<dbReference type="PANTHER" id="PTHR34387">
    <property type="entry name" value="SLR1258 PROTEIN"/>
    <property type="match status" value="1"/>
</dbReference>
<evidence type="ECO:0000256" key="1">
    <source>
        <dbReference type="SAM" id="SignalP"/>
    </source>
</evidence>
<gene>
    <name evidence="2" type="ORF">GGR39_002627</name>
</gene>
<dbReference type="RefSeq" id="WP_183617511.1">
    <property type="nucleotide sequence ID" value="NZ_JACIDY010000006.1"/>
</dbReference>
<reference evidence="2 3" key="1">
    <citation type="submission" date="2020-08" db="EMBL/GenBank/DDBJ databases">
        <title>Genomic Encyclopedia of Type Strains, Phase IV (KMG-IV): sequencing the most valuable type-strain genomes for metagenomic binning, comparative biology and taxonomic classification.</title>
        <authorList>
            <person name="Goeker M."/>
        </authorList>
    </citation>
    <scope>NUCLEOTIDE SEQUENCE [LARGE SCALE GENOMIC DNA]</scope>
    <source>
        <strain evidence="2 3">DSM 27568</strain>
    </source>
</reference>
<dbReference type="Pfam" id="PF04402">
    <property type="entry name" value="SIMPL"/>
    <property type="match status" value="1"/>
</dbReference>
<dbReference type="Gene3D" id="3.30.110.170">
    <property type="entry name" value="Protein of unknown function (DUF541), domain 1"/>
    <property type="match status" value="1"/>
</dbReference>
<keyword evidence="3" id="KW-1185">Reference proteome</keyword>
<keyword evidence="1" id="KW-0732">Signal</keyword>
<feature type="signal peptide" evidence="1">
    <location>
        <begin position="1"/>
        <end position="21"/>
    </location>
</feature>
<dbReference type="EMBL" id="JACIDY010000006">
    <property type="protein sequence ID" value="MBB3940964.1"/>
    <property type="molecule type" value="Genomic_DNA"/>
</dbReference>
<sequence>MKTLTFAAAAALAALTTPAIAQVASPVPTITAGHTLLTVNAEGSSTQQPDLAMFNSGVTTQGDTASAALAENSRKMTQVVTALKRAGIADRDIQTSNLSLNPVYAPPRRLPDGSVEDQPQRIVAYQAVNQVSVKQRKLDDYGKVIDALVTAGANQVNGPNFMLSTPDTAMDEARNQAIKMARQRAQLYASAAGLRVVGIVSISESGSYTPQPVMYDRIMTASAQRAPAPPVMSGELETKVNVTVQFELAA</sequence>
<dbReference type="PANTHER" id="PTHR34387:SF1">
    <property type="entry name" value="PERIPLASMIC IMMUNOGENIC PROTEIN"/>
    <property type="match status" value="1"/>
</dbReference>